<keyword evidence="1" id="KW-0378">Hydrolase</keyword>
<dbReference type="Proteomes" id="UP000185984">
    <property type="component" value="Unassembled WGS sequence"/>
</dbReference>
<dbReference type="Pfam" id="PF05013">
    <property type="entry name" value="FGase"/>
    <property type="match status" value="1"/>
</dbReference>
<reference evidence="1 2" key="1">
    <citation type="submission" date="2016-11" db="EMBL/GenBank/DDBJ databases">
        <title>Draft Genome Sequences of Nine Cyanobacterial Strains from Diverse Habitats.</title>
        <authorList>
            <person name="Zhu T."/>
            <person name="Hou S."/>
            <person name="Lu X."/>
            <person name="Hess W.R."/>
        </authorList>
    </citation>
    <scope>NUCLEOTIDE SEQUENCE [LARGE SCALE GENOMIC DNA]</scope>
    <source>
        <strain evidence="1 2">5.2 s.c.1</strain>
    </source>
</reference>
<dbReference type="OrthoDB" id="9785840at2"/>
<keyword evidence="2" id="KW-1185">Reference proteome</keyword>
<gene>
    <name evidence="1" type="ORF">NIES1031_12940</name>
</gene>
<sequence>MTSSSWALTQGDGPTVAVALHDGHDIREEVAPLLSVTEADRWREEDPYTAHWTKIADTRIVARRSRFEFDLNRSRDKSVYIKPEDAWGLKVWKKRPPRVIVERSWAEHDAFYAMLEKVLSDIERRHRRFVVFELHTYNHLRFGPDSLPADPRYNPQINIGTGTLNRQRWAPVIDRFTQDLRAFNFLGRHLDVRENINFSGGYFPRWVHQTFPDSACVLSIEVKKFFMNEWTNEVDIVQLDAIRQALQSTVPGILEALNQVDTDVVNNTYQFV</sequence>
<dbReference type="GO" id="GO:0016787">
    <property type="term" value="F:hydrolase activity"/>
    <property type="evidence" value="ECO:0007669"/>
    <property type="project" value="UniProtKB-KW"/>
</dbReference>
<name>A0A1U7HQL0_9CHRO</name>
<evidence type="ECO:0000313" key="1">
    <source>
        <dbReference type="EMBL" id="OKH25883.1"/>
    </source>
</evidence>
<organism evidence="1 2">
    <name type="scientific">Chroogloeocystis siderophila 5.2 s.c.1</name>
    <dbReference type="NCBI Taxonomy" id="247279"/>
    <lineage>
        <taxon>Bacteria</taxon>
        <taxon>Bacillati</taxon>
        <taxon>Cyanobacteriota</taxon>
        <taxon>Cyanophyceae</taxon>
        <taxon>Oscillatoriophycideae</taxon>
        <taxon>Chroococcales</taxon>
        <taxon>Chroococcaceae</taxon>
        <taxon>Chroogloeocystis</taxon>
    </lineage>
</organism>
<protein>
    <submittedName>
        <fullName evidence="1">N-formylglutamate amidohydrolase</fullName>
    </submittedName>
</protein>
<dbReference type="EMBL" id="MRCC01000009">
    <property type="protein sequence ID" value="OKH25883.1"/>
    <property type="molecule type" value="Genomic_DNA"/>
</dbReference>
<dbReference type="AlphaFoldDB" id="A0A1U7HQL0"/>
<dbReference type="STRING" id="247279.NIES1031_12940"/>
<dbReference type="InterPro" id="IPR007709">
    <property type="entry name" value="N-FG_amidohydro"/>
</dbReference>
<evidence type="ECO:0000313" key="2">
    <source>
        <dbReference type="Proteomes" id="UP000185984"/>
    </source>
</evidence>
<comment type="caution">
    <text evidence="1">The sequence shown here is derived from an EMBL/GenBank/DDBJ whole genome shotgun (WGS) entry which is preliminary data.</text>
</comment>
<dbReference type="SUPFAM" id="SSF53187">
    <property type="entry name" value="Zn-dependent exopeptidases"/>
    <property type="match status" value="1"/>
</dbReference>
<proteinExistence type="predicted"/>
<dbReference type="Gene3D" id="3.40.630.40">
    <property type="entry name" value="Zn-dependent exopeptidases"/>
    <property type="match status" value="1"/>
</dbReference>
<accession>A0A1U7HQL0</accession>
<dbReference type="RefSeq" id="WP_073549800.1">
    <property type="nucleotide sequence ID" value="NZ_CAWMVK010000043.1"/>
</dbReference>